<dbReference type="OrthoDB" id="9810730at2"/>
<evidence type="ECO:0000256" key="15">
    <source>
        <dbReference type="PROSITE-ProRule" id="PRU00169"/>
    </source>
</evidence>
<dbReference type="FunFam" id="1.10.287.130:FF:000002">
    <property type="entry name" value="Two-component osmosensing histidine kinase"/>
    <property type="match status" value="1"/>
</dbReference>
<evidence type="ECO:0000256" key="4">
    <source>
        <dbReference type="ARBA" id="ARBA00022679"/>
    </source>
</evidence>
<dbReference type="eggNOG" id="COG0784">
    <property type="taxonomic scope" value="Bacteria"/>
</dbReference>
<evidence type="ECO:0000256" key="11">
    <source>
        <dbReference type="ARBA" id="ARBA00058004"/>
    </source>
</evidence>
<dbReference type="PANTHER" id="PTHR45339:SF1">
    <property type="entry name" value="HYBRID SIGNAL TRANSDUCTION HISTIDINE KINASE J"/>
    <property type="match status" value="1"/>
</dbReference>
<sequence>MHTDAMLLEASSEMLFLLDAHSLHIVAASPGSHAQLGYPTGELLGKHISDIETALSDHFFWEEMATSQTPLEASGSYRRKDGTEFDIRKLARRSDLDPAYYVLRSRPARGPQKPGIVLADVGLHFAATLESTADAVLLTDTHGAIMNINRRFSALWSLPQTLLDEHNDRGIVAWIENQLRAAPGSTARCTTLHQVVMHGIDPVGDAQETLLLADGRIVETFSHPVRSREQTIGRVFFFRDMTEIKRNEAALQKARDEAECALESKGRFLANMSHEIRTPMNAVLGMLELLQDTDLSRRQLDYVRKADIAAHSLLGLLNDILDFSKIDAGKMVLDQQPFDLDALLREISVVLAATLGTKSVDVLFDVASTTPHHLVGDVLRLRQVLTNLGNNAIKFTHTGQVILRVRPVSMSETVCTLSFCVQDSGIGIAPEHLERIFEDFTQAETTTTRRFGGTGLGLSISRRLVALMGGTLRCESVPAAGSAFFFEIDLPLAKPASHQVLALDATAVLDVLVVDDNPVALELLGSMAQSLGWHVECAHSGAMAVDLSNRRARRSKPPYHAIFIDWDMPGMDGWETIAKIREVWRKDNTEPAKESLVVMVTAYDHHALMRCDAAQRAALHAYLVKPITASMLCEAVAHSSGQDAHILPGRIRTTNRGRLTGMRLLVVEDNLVNQQVAGELLSREGALVELADDGAAGVAAVARSLNSEPFDVVLMDMQMPVMDGLAAARAIRQELGQSEIPIIAMTANASAADREQCLAAGMNDHVGKPFHPDAVVELLLQHTGRAGTVVP</sequence>
<feature type="domain" description="PAS" evidence="18">
    <location>
        <begin position="7"/>
        <end position="46"/>
    </location>
</feature>
<evidence type="ECO:0000256" key="9">
    <source>
        <dbReference type="ARBA" id="ARBA00023012"/>
    </source>
</evidence>
<dbReference type="InterPro" id="IPR000014">
    <property type="entry name" value="PAS"/>
</dbReference>
<evidence type="ECO:0000256" key="14">
    <source>
        <dbReference type="ARBA" id="ARBA00070152"/>
    </source>
</evidence>
<keyword evidence="3 15" id="KW-0597">Phosphoprotein</keyword>
<evidence type="ECO:0000256" key="2">
    <source>
        <dbReference type="ARBA" id="ARBA00012438"/>
    </source>
</evidence>
<dbReference type="InterPro" id="IPR004358">
    <property type="entry name" value="Sig_transdc_His_kin-like_C"/>
</dbReference>
<evidence type="ECO:0000259" key="16">
    <source>
        <dbReference type="PROSITE" id="PS50109"/>
    </source>
</evidence>
<dbReference type="CDD" id="cd17546">
    <property type="entry name" value="REC_hyHK_CKI1_RcsC-like"/>
    <property type="match status" value="1"/>
</dbReference>
<comment type="function">
    <text evidence="11">Member of the two-component regulatory system BvgS/BvgA. Phosphorylates BvgA via a four-step phosphorelay in response to environmental signals.</text>
</comment>
<dbReference type="InterPro" id="IPR035965">
    <property type="entry name" value="PAS-like_dom_sf"/>
</dbReference>
<dbReference type="FunFam" id="3.30.565.10:FF:000010">
    <property type="entry name" value="Sensor histidine kinase RcsC"/>
    <property type="match status" value="1"/>
</dbReference>
<dbReference type="SUPFAM" id="SSF55874">
    <property type="entry name" value="ATPase domain of HSP90 chaperone/DNA topoisomerase II/histidine kinase"/>
    <property type="match status" value="1"/>
</dbReference>
<dbReference type="PATRIC" id="fig|946483.4.peg.1074"/>
<evidence type="ECO:0000259" key="17">
    <source>
        <dbReference type="PROSITE" id="PS50110"/>
    </source>
</evidence>
<dbReference type="SUPFAM" id="SSF55785">
    <property type="entry name" value="PYP-like sensor domain (PAS domain)"/>
    <property type="match status" value="2"/>
</dbReference>
<evidence type="ECO:0000256" key="8">
    <source>
        <dbReference type="ARBA" id="ARBA00022840"/>
    </source>
</evidence>
<dbReference type="GO" id="GO:0005524">
    <property type="term" value="F:ATP binding"/>
    <property type="evidence" value="ECO:0007669"/>
    <property type="project" value="UniProtKB-KW"/>
</dbReference>
<feature type="modified residue" description="4-aspartylphosphate" evidence="15">
    <location>
        <position position="565"/>
    </location>
</feature>
<dbReference type="PROSITE" id="PS50110">
    <property type="entry name" value="RESPONSE_REGULATORY"/>
    <property type="match status" value="2"/>
</dbReference>
<keyword evidence="4" id="KW-0808">Transferase</keyword>
<evidence type="ECO:0000256" key="3">
    <source>
        <dbReference type="ARBA" id="ARBA00022553"/>
    </source>
</evidence>
<evidence type="ECO:0000256" key="6">
    <source>
        <dbReference type="ARBA" id="ARBA00022741"/>
    </source>
</evidence>
<dbReference type="EC" id="2.7.13.3" evidence="2"/>
<feature type="domain" description="Response regulatory" evidence="17">
    <location>
        <begin position="510"/>
        <end position="640"/>
    </location>
</feature>
<dbReference type="InterPro" id="IPR003661">
    <property type="entry name" value="HisK_dim/P_dom"/>
</dbReference>
<evidence type="ECO:0000256" key="13">
    <source>
        <dbReference type="ARBA" id="ARBA00068150"/>
    </source>
</evidence>
<dbReference type="PANTHER" id="PTHR45339">
    <property type="entry name" value="HYBRID SIGNAL TRANSDUCTION HISTIDINE KINASE J"/>
    <property type="match status" value="1"/>
</dbReference>
<dbReference type="HOGENOM" id="CLU_000445_114_15_4"/>
<dbReference type="CDD" id="cd16922">
    <property type="entry name" value="HATPase_EvgS-ArcB-TorS-like"/>
    <property type="match status" value="1"/>
</dbReference>
<dbReference type="Gene3D" id="3.30.450.20">
    <property type="entry name" value="PAS domain"/>
    <property type="match status" value="2"/>
</dbReference>
<dbReference type="SMART" id="SM00448">
    <property type="entry name" value="REC"/>
    <property type="match status" value="2"/>
</dbReference>
<dbReference type="Gene3D" id="1.10.287.130">
    <property type="match status" value="1"/>
</dbReference>
<dbReference type="InterPro" id="IPR005467">
    <property type="entry name" value="His_kinase_dom"/>
</dbReference>
<dbReference type="RefSeq" id="WP_022771982.1">
    <property type="nucleotide sequence ID" value="NC_022576.1"/>
</dbReference>
<dbReference type="SUPFAM" id="SSF47384">
    <property type="entry name" value="Homodimeric domain of signal transducing histidine kinase"/>
    <property type="match status" value="1"/>
</dbReference>
<dbReference type="eggNOG" id="COG0745">
    <property type="taxonomic scope" value="Bacteria"/>
</dbReference>
<dbReference type="InterPro" id="IPR036097">
    <property type="entry name" value="HisK_dim/P_sf"/>
</dbReference>
<keyword evidence="6" id="KW-0547">Nucleotide-binding</keyword>
<keyword evidence="20" id="KW-1185">Reference proteome</keyword>
<dbReference type="STRING" id="946483.Cenrod_1070"/>
<dbReference type="Gene3D" id="3.40.50.2300">
    <property type="match status" value="2"/>
</dbReference>
<dbReference type="SMART" id="SM00387">
    <property type="entry name" value="HATPase_c"/>
    <property type="match status" value="1"/>
</dbReference>
<organism evidence="19 20">
    <name type="scientific">Candidatus Symbiobacter mobilis CR</name>
    <dbReference type="NCBI Taxonomy" id="946483"/>
    <lineage>
        <taxon>Bacteria</taxon>
        <taxon>Pseudomonadati</taxon>
        <taxon>Pseudomonadota</taxon>
        <taxon>Betaproteobacteria</taxon>
        <taxon>Burkholderiales</taxon>
        <taxon>Comamonadaceae</taxon>
    </lineage>
</organism>
<dbReference type="AlphaFoldDB" id="U5NAD7"/>
<reference evidence="19 20" key="1">
    <citation type="journal article" date="2013" name="Genome Biol.">
        <title>Genomic analysis reveals key aspects of prokaryotic symbiosis in the phototrophic consortium "Chlorochromatium aggregatum".</title>
        <authorList>
            <person name="Liu Z."/>
            <person name="Muller J."/>
            <person name="Li T."/>
            <person name="Alvey R.M."/>
            <person name="Vogl K."/>
            <person name="Frigaard N.U."/>
            <person name="Rockwell N.C."/>
            <person name="Boyd E.S."/>
            <person name="Tomsho L.P."/>
            <person name="Schuster S.C."/>
            <person name="Henke P."/>
            <person name="Rohde M."/>
            <person name="Overmann J."/>
            <person name="Bryant D.A."/>
        </authorList>
    </citation>
    <scope>NUCLEOTIDE SEQUENCE [LARGE SCALE GENOMIC DNA]</scope>
    <source>
        <strain evidence="19">CR</strain>
    </source>
</reference>
<dbReference type="InterPro" id="IPR036890">
    <property type="entry name" value="HATPase_C_sf"/>
</dbReference>
<dbReference type="InterPro" id="IPR003594">
    <property type="entry name" value="HATPase_dom"/>
</dbReference>
<keyword evidence="8" id="KW-0067">ATP-binding</keyword>
<comment type="catalytic activity">
    <reaction evidence="1">
        <text>ATP + protein L-histidine = ADP + protein N-phospho-L-histidine.</text>
        <dbReference type="EC" id="2.7.13.3"/>
    </reaction>
</comment>
<dbReference type="Pfam" id="PF00512">
    <property type="entry name" value="HisKA"/>
    <property type="match status" value="1"/>
</dbReference>
<feature type="domain" description="Response regulatory" evidence="17">
    <location>
        <begin position="663"/>
        <end position="783"/>
    </location>
</feature>
<evidence type="ECO:0000256" key="12">
    <source>
        <dbReference type="ARBA" id="ARBA00064003"/>
    </source>
</evidence>
<dbReference type="Proteomes" id="UP000017184">
    <property type="component" value="Chromosome"/>
</dbReference>
<keyword evidence="10" id="KW-0843">Virulence</keyword>
<keyword evidence="9" id="KW-0902">Two-component regulatory system</keyword>
<evidence type="ECO:0000259" key="18">
    <source>
        <dbReference type="PROSITE" id="PS50112"/>
    </source>
</evidence>
<evidence type="ECO:0000256" key="5">
    <source>
        <dbReference type="ARBA" id="ARBA00022729"/>
    </source>
</evidence>
<feature type="domain" description="Histidine kinase" evidence="16">
    <location>
        <begin position="271"/>
        <end position="494"/>
    </location>
</feature>
<dbReference type="Pfam" id="PF00072">
    <property type="entry name" value="Response_reg"/>
    <property type="match status" value="2"/>
</dbReference>
<dbReference type="KEGG" id="cbx:Cenrod_1070"/>
<comment type="subunit">
    <text evidence="12">At low DSF concentrations, interacts with RpfF.</text>
</comment>
<dbReference type="PRINTS" id="PR00344">
    <property type="entry name" value="BCTRLSENSOR"/>
</dbReference>
<dbReference type="CDD" id="cd00156">
    <property type="entry name" value="REC"/>
    <property type="match status" value="1"/>
</dbReference>
<dbReference type="PROSITE" id="PS50109">
    <property type="entry name" value="HIS_KIN"/>
    <property type="match status" value="1"/>
</dbReference>
<gene>
    <name evidence="19" type="ORF">Cenrod_1070</name>
</gene>
<dbReference type="EMBL" id="CP004885">
    <property type="protein sequence ID" value="AGX87164.1"/>
    <property type="molecule type" value="Genomic_DNA"/>
</dbReference>
<dbReference type="Pfam" id="PF02518">
    <property type="entry name" value="HATPase_c"/>
    <property type="match status" value="1"/>
</dbReference>
<protein>
    <recommendedName>
        <fullName evidence="13">Sensory/regulatory protein RpfC</fullName>
        <ecNumber evidence="2">2.7.13.3</ecNumber>
    </recommendedName>
    <alternativeName>
        <fullName evidence="14">Virulence sensor protein BvgS</fullName>
    </alternativeName>
</protein>
<dbReference type="Gene3D" id="3.30.565.10">
    <property type="entry name" value="Histidine kinase-like ATPase, C-terminal domain"/>
    <property type="match status" value="1"/>
</dbReference>
<keyword evidence="5" id="KW-0732">Signal</keyword>
<proteinExistence type="predicted"/>
<dbReference type="InterPro" id="IPR011006">
    <property type="entry name" value="CheY-like_superfamily"/>
</dbReference>
<feature type="modified residue" description="4-aspartylphosphate" evidence="15">
    <location>
        <position position="716"/>
    </location>
</feature>
<evidence type="ECO:0000256" key="7">
    <source>
        <dbReference type="ARBA" id="ARBA00022777"/>
    </source>
</evidence>
<dbReference type="SMART" id="SM00091">
    <property type="entry name" value="PAS"/>
    <property type="match status" value="2"/>
</dbReference>
<dbReference type="PROSITE" id="PS50112">
    <property type="entry name" value="PAS"/>
    <property type="match status" value="1"/>
</dbReference>
<evidence type="ECO:0000256" key="1">
    <source>
        <dbReference type="ARBA" id="ARBA00000085"/>
    </source>
</evidence>
<dbReference type="eggNOG" id="COG0642">
    <property type="taxonomic scope" value="Bacteria"/>
</dbReference>
<dbReference type="GO" id="GO:0000155">
    <property type="term" value="F:phosphorelay sensor kinase activity"/>
    <property type="evidence" value="ECO:0007669"/>
    <property type="project" value="InterPro"/>
</dbReference>
<evidence type="ECO:0000313" key="19">
    <source>
        <dbReference type="EMBL" id="AGX87164.1"/>
    </source>
</evidence>
<evidence type="ECO:0000313" key="20">
    <source>
        <dbReference type="Proteomes" id="UP000017184"/>
    </source>
</evidence>
<evidence type="ECO:0000256" key="10">
    <source>
        <dbReference type="ARBA" id="ARBA00023026"/>
    </source>
</evidence>
<accession>U5NAD7</accession>
<dbReference type="CDD" id="cd00082">
    <property type="entry name" value="HisKA"/>
    <property type="match status" value="1"/>
</dbReference>
<dbReference type="InterPro" id="IPR001789">
    <property type="entry name" value="Sig_transdc_resp-reg_receiver"/>
</dbReference>
<keyword evidence="7 19" id="KW-0418">Kinase</keyword>
<dbReference type="SUPFAM" id="SSF52172">
    <property type="entry name" value="CheY-like"/>
    <property type="match status" value="2"/>
</dbReference>
<name>U5NAD7_9BURK</name>
<dbReference type="SMART" id="SM00388">
    <property type="entry name" value="HisKA"/>
    <property type="match status" value="1"/>
</dbReference>